<dbReference type="InterPro" id="IPR002347">
    <property type="entry name" value="SDR_fam"/>
</dbReference>
<dbReference type="PANTHER" id="PTHR24320:SF148">
    <property type="entry name" value="NAD(P)-BINDING ROSSMANN-FOLD SUPERFAMILY PROTEIN"/>
    <property type="match status" value="1"/>
</dbReference>
<dbReference type="Proteomes" id="UP001354709">
    <property type="component" value="Unassembled WGS sequence"/>
</dbReference>
<gene>
    <name evidence="4" type="ORF">V2J94_40680</name>
</gene>
<dbReference type="PRINTS" id="PR00081">
    <property type="entry name" value="GDHRDH"/>
</dbReference>
<evidence type="ECO:0000256" key="1">
    <source>
        <dbReference type="ARBA" id="ARBA00006484"/>
    </source>
</evidence>
<comment type="similarity">
    <text evidence="1 3">Belongs to the short-chain dehydrogenases/reductases (SDR) family.</text>
</comment>
<dbReference type="PRINTS" id="PR00080">
    <property type="entry name" value="SDRFAMILY"/>
</dbReference>
<evidence type="ECO:0000313" key="4">
    <source>
        <dbReference type="EMBL" id="MEE4598098.1"/>
    </source>
</evidence>
<evidence type="ECO:0000313" key="5">
    <source>
        <dbReference type="Proteomes" id="UP001354709"/>
    </source>
</evidence>
<proteinExistence type="inferred from homology"/>
<dbReference type="PANTHER" id="PTHR24320">
    <property type="entry name" value="RETINOL DEHYDROGENASE"/>
    <property type="match status" value="1"/>
</dbReference>
<dbReference type="RefSeq" id="WP_330815140.1">
    <property type="nucleotide sequence ID" value="NZ_JAZBJO010000043.1"/>
</dbReference>
<evidence type="ECO:0000256" key="3">
    <source>
        <dbReference type="RuleBase" id="RU000363"/>
    </source>
</evidence>
<keyword evidence="2" id="KW-0560">Oxidoreductase</keyword>
<reference evidence="4 5" key="1">
    <citation type="submission" date="2023-11" db="EMBL/GenBank/DDBJ databases">
        <title>30 novel species of actinomycetes from the DSMZ collection.</title>
        <authorList>
            <person name="Nouioui I."/>
        </authorList>
    </citation>
    <scope>NUCLEOTIDE SEQUENCE [LARGE SCALE GENOMIC DNA]</scope>
    <source>
        <strain evidence="4 5">DSM 41524</strain>
    </source>
</reference>
<sequence>MASILITGATNGLGLALAEELAEAGHQLLLHGRDPQRLVPIAQRLGAEEYIADLSALAETQRLAAEVAARHDRLDVLVNNAGVGFTWNGITRSMSADGYEQRLAVNYLSPVLLTRELLPLLRAGSPSRIVNIASAAQEPIDFDDPQLLKEFTEVRAYSRSKLAMINWTADLAEELAGTSVTANSVHPATFMPTSIQRNSGAEAQDTLESGIAATRRLIEAPELAEVSGRYYVKEEEKQPSHEWTLAPEYRRRLTDLTQHLLTSAGV</sequence>
<protein>
    <submittedName>
        <fullName evidence="4">SDR family NAD(P)-dependent oxidoreductase</fullName>
    </submittedName>
</protein>
<dbReference type="Pfam" id="PF00106">
    <property type="entry name" value="adh_short"/>
    <property type="match status" value="1"/>
</dbReference>
<organism evidence="4 5">
    <name type="scientific">Streptomyces asiaticus subsp. ignotus</name>
    <dbReference type="NCBI Taxonomy" id="3098222"/>
    <lineage>
        <taxon>Bacteria</taxon>
        <taxon>Bacillati</taxon>
        <taxon>Actinomycetota</taxon>
        <taxon>Actinomycetes</taxon>
        <taxon>Kitasatosporales</taxon>
        <taxon>Streptomycetaceae</taxon>
        <taxon>Streptomyces</taxon>
        <taxon>Streptomyces violaceusniger group</taxon>
    </lineage>
</organism>
<name>A0ABU7Q9M7_9ACTN</name>
<dbReference type="InterPro" id="IPR036291">
    <property type="entry name" value="NAD(P)-bd_dom_sf"/>
</dbReference>
<comment type="caution">
    <text evidence="4">The sequence shown here is derived from an EMBL/GenBank/DDBJ whole genome shotgun (WGS) entry which is preliminary data.</text>
</comment>
<evidence type="ECO:0000256" key="2">
    <source>
        <dbReference type="ARBA" id="ARBA00023002"/>
    </source>
</evidence>
<dbReference type="SUPFAM" id="SSF51735">
    <property type="entry name" value="NAD(P)-binding Rossmann-fold domains"/>
    <property type="match status" value="1"/>
</dbReference>
<dbReference type="EMBL" id="JAZBJO010000043">
    <property type="protein sequence ID" value="MEE4598098.1"/>
    <property type="molecule type" value="Genomic_DNA"/>
</dbReference>
<accession>A0ABU7Q9M7</accession>
<keyword evidence="5" id="KW-1185">Reference proteome</keyword>
<dbReference type="Gene3D" id="3.40.50.720">
    <property type="entry name" value="NAD(P)-binding Rossmann-like Domain"/>
    <property type="match status" value="1"/>
</dbReference>